<sequence>MNRALLIILVPAILVALGYVLVFRLLGLSPGYLRFILGGAVFLGAAYWLWPKRPRGAQKA</sequence>
<protein>
    <submittedName>
        <fullName evidence="2">Uncharacterized protein</fullName>
    </submittedName>
</protein>
<evidence type="ECO:0000313" key="3">
    <source>
        <dbReference type="Proteomes" id="UP000567293"/>
    </source>
</evidence>
<keyword evidence="1" id="KW-0472">Membrane</keyword>
<feature type="transmembrane region" description="Helical" evidence="1">
    <location>
        <begin position="32"/>
        <end position="50"/>
    </location>
</feature>
<comment type="caution">
    <text evidence="2">The sequence shown here is derived from an EMBL/GenBank/DDBJ whole genome shotgun (WGS) entry which is preliminary data.</text>
</comment>
<reference evidence="2" key="1">
    <citation type="submission" date="2020-06" db="EMBL/GenBank/DDBJ databases">
        <title>Legume-microbial interactions unlock mineral nutrients during tropical forest succession.</title>
        <authorList>
            <person name="Epihov D.Z."/>
        </authorList>
    </citation>
    <scope>NUCLEOTIDE SEQUENCE [LARGE SCALE GENOMIC DNA]</scope>
    <source>
        <strain evidence="2">Pan2503</strain>
    </source>
</reference>
<keyword evidence="3" id="KW-1185">Reference proteome</keyword>
<evidence type="ECO:0000256" key="1">
    <source>
        <dbReference type="SAM" id="Phobius"/>
    </source>
</evidence>
<evidence type="ECO:0000313" key="2">
    <source>
        <dbReference type="EMBL" id="MBA0085779.1"/>
    </source>
</evidence>
<dbReference type="EMBL" id="JACDQQ010001207">
    <property type="protein sequence ID" value="MBA0085779.1"/>
    <property type="molecule type" value="Genomic_DNA"/>
</dbReference>
<keyword evidence="1" id="KW-1133">Transmembrane helix</keyword>
<dbReference type="AlphaFoldDB" id="A0A7V8NQP0"/>
<dbReference type="Proteomes" id="UP000567293">
    <property type="component" value="Unassembled WGS sequence"/>
</dbReference>
<gene>
    <name evidence="2" type="ORF">HRJ53_12345</name>
</gene>
<proteinExistence type="predicted"/>
<feature type="transmembrane region" description="Helical" evidence="1">
    <location>
        <begin position="5"/>
        <end position="26"/>
    </location>
</feature>
<organism evidence="2 3">
    <name type="scientific">Candidatus Acidiferrum panamense</name>
    <dbReference type="NCBI Taxonomy" id="2741543"/>
    <lineage>
        <taxon>Bacteria</taxon>
        <taxon>Pseudomonadati</taxon>
        <taxon>Acidobacteriota</taxon>
        <taxon>Terriglobia</taxon>
        <taxon>Candidatus Acidiferrales</taxon>
        <taxon>Candidatus Acidiferrum</taxon>
    </lineage>
</organism>
<accession>A0A7V8NQP0</accession>
<name>A0A7V8NQP0_9BACT</name>
<keyword evidence="1" id="KW-0812">Transmembrane</keyword>